<dbReference type="PANTHER" id="PTHR37017">
    <property type="entry name" value="AB HYDROLASE-1 DOMAIN-CONTAINING PROTEIN-RELATED"/>
    <property type="match status" value="1"/>
</dbReference>
<comment type="caution">
    <text evidence="2">The sequence shown here is derived from an EMBL/GenBank/DDBJ whole genome shotgun (WGS) entry which is preliminary data.</text>
</comment>
<proteinExistence type="predicted"/>
<dbReference type="PANTHER" id="PTHR37017:SF11">
    <property type="entry name" value="ESTERASE_LIPASE_THIOESTERASE DOMAIN-CONTAINING PROTEIN"/>
    <property type="match status" value="1"/>
</dbReference>
<evidence type="ECO:0000313" key="2">
    <source>
        <dbReference type="EMBL" id="CAI6033264.1"/>
    </source>
</evidence>
<name>A0AA35PXQ4_9HYPO</name>
<dbReference type="EMBL" id="CABFNP030000511">
    <property type="protein sequence ID" value="CAI6033264.1"/>
    <property type="molecule type" value="Genomic_DNA"/>
</dbReference>
<sequence>MTVPRPLIAIVPGALHRPNAYSNFVQLLEQQGFEVLTPPLAVASDSETLDKELTYVDDVKNIHAQLLPLLDQGRKAIILSHSYGGLPAVASIEGQTCEERAARGLSGGIISYVAACAVVYPVRNKSLMGDDTEFQPTPYHRIKVSAHHAQLILPTYQFHTFLNMHVQDGLVTVTDDARALWYSDLPEEEGKEAFGALFKRQTWKSFTVFPRYVENDLKIPKTYLLCENDQAIPASWQELLVKNGSFDTVHRLKSGHAPFRKVPEAVAKILEEVWKNNV</sequence>
<dbReference type="Pfam" id="PF12697">
    <property type="entry name" value="Abhydrolase_6"/>
    <property type="match status" value="1"/>
</dbReference>
<keyword evidence="3" id="KW-1185">Reference proteome</keyword>
<reference evidence="2" key="1">
    <citation type="submission" date="2023-01" db="EMBL/GenBank/DDBJ databases">
        <authorList>
            <person name="Piombo E."/>
        </authorList>
    </citation>
    <scope>NUCLEOTIDE SEQUENCE</scope>
</reference>
<dbReference type="InterPro" id="IPR029058">
    <property type="entry name" value="AB_hydrolase_fold"/>
</dbReference>
<organism evidence="2 3">
    <name type="scientific">Clonostachys chloroleuca</name>
    <dbReference type="NCBI Taxonomy" id="1926264"/>
    <lineage>
        <taxon>Eukaryota</taxon>
        <taxon>Fungi</taxon>
        <taxon>Dikarya</taxon>
        <taxon>Ascomycota</taxon>
        <taxon>Pezizomycotina</taxon>
        <taxon>Sordariomycetes</taxon>
        <taxon>Hypocreomycetidae</taxon>
        <taxon>Hypocreales</taxon>
        <taxon>Bionectriaceae</taxon>
        <taxon>Clonostachys</taxon>
    </lineage>
</organism>
<protein>
    <recommendedName>
        <fullName evidence="1">AB hydrolase-1 domain-containing protein</fullName>
    </recommendedName>
</protein>
<feature type="domain" description="AB hydrolase-1" evidence="1">
    <location>
        <begin position="10"/>
        <end position="268"/>
    </location>
</feature>
<dbReference type="Proteomes" id="UP001160390">
    <property type="component" value="Unassembled WGS sequence"/>
</dbReference>
<dbReference type="Gene3D" id="3.40.50.1820">
    <property type="entry name" value="alpha/beta hydrolase"/>
    <property type="match status" value="1"/>
</dbReference>
<accession>A0AA35PXQ4</accession>
<dbReference type="InterPro" id="IPR052897">
    <property type="entry name" value="Sec-Metab_Biosynth_Hydrolase"/>
</dbReference>
<evidence type="ECO:0000259" key="1">
    <source>
        <dbReference type="Pfam" id="PF12697"/>
    </source>
</evidence>
<dbReference type="SUPFAM" id="SSF53474">
    <property type="entry name" value="alpha/beta-Hydrolases"/>
    <property type="match status" value="1"/>
</dbReference>
<dbReference type="InterPro" id="IPR000073">
    <property type="entry name" value="AB_hydrolase_1"/>
</dbReference>
<dbReference type="AlphaFoldDB" id="A0AA35PXQ4"/>
<evidence type="ECO:0000313" key="3">
    <source>
        <dbReference type="Proteomes" id="UP001160390"/>
    </source>
</evidence>
<gene>
    <name evidence="2" type="ORF">CCHLO57077_00011027</name>
</gene>